<accession>A0ABQ9HST6</accession>
<sequence length="1369" mass="151479">MVNRTAYTCEGGLATLVQDDAHVGNTLVEGRGRPGERRATAGKERICHVLVKLGSVPHSIELVYGDDEGTPAIDLSDHLSHGKIDVKHVYTEVDFVIGSQFMRHALDDSEPIADLQGNNYALRQTTVTDTKYIWTATGLSCCELRPAANILTRKPWRTLPILACIPSLFHCDSVCSETPAYLYDSQTETAGMQERGKREIPEKTRRPAASSGTIPRRESNPVRLRGRRSVCGDGSAASRRRRHGCTSRRRIYSPRCAAGRRPNISHTYPCEINTCPPPLPVWRPGARSAISKCTLATSPTLRAATSDQDLEPRWCNRALVLCAGCNGDISKAGGEHSKRRRPGRKGIKVHDGERGQVFVRTFHAAGDGPACPLPNETYRLYRSVITYQDGSQDAHLPASARTGPVRWQLSRGASSPGRLRLINVPRSMLCLKAYQGTAYKLTPMPYLGFEFRTSAPQNAETPTYCATGVQPHTTDAESSRNNSVEIYDPLNSTYGSCAPLSILGFSRSGRKSVTAYSDQTAKLVSRRPRGVRLPRIVNNRSFQERNFAFKWWLCRSAVTAVVILRYSYASTSRPPEDVPRSSEAPQQGSDKGDIGPLIKCCVAPTRKSPNCSICWGRAGDMAGTVTFHHGESASIPDTRLESAFSLFFFPALYCIAAHFPAIGAEDLSPTRASLDKYGREDAGANRRWLPTREIDLSLPPARIIDVVRGDETSSGWGAETEWPSKMAGVETAVSARVKVADSRRCTKLGLWFCLGKMRTNVGRRGQAREPSRTAIIHGEARGEIVACYSATQYSHPAVALCAQPPRQHFLTGSAGEPQLRGRHVIDGKAERQFSALLVEAMRDLMRVSRSSLALPQFFLYRVYFDPYHTTYVTNPPYLAPGFSYVGIVPDDGTGRRVFSGISRFPCPFIPALLHTHLASLLSTLKTSMLRATQISSLPPYQLRVKLKARRNAILLLANDYKGDYINCNQEILTPANALGNALCSVVPKNILLYLQTVRTKTYAGIMYIRSVVREELVAMVESSHSLAGYNIDSTTSTMAIEQLSTLAYLLTRRPARRVVRAGRVDVEVEVEEEAAVRCVAYLFLLGGELHLERGPRYQVHGLLHVGRRLSLPFDELQVVIGRRQLLLQRANLLLGERGSLQPEEHRAASGPLLKPRRVPQLQPHLTCCTSHSAPHTPQTALRTPHTITLHHYSYKLRHKLHSATQKPTLHSTAHTTLGREARENKVAAREGEDDGLRVKWLLAAVAPQRRDIEGEKALERARTARIVKLNLRAAVVLSQPKEKVRLQRIVLHDRTIICSGHEPNCVLESKNAVSLLPSRLAELRRSGPVSRMPRCRHRHRGGVQFIITLASVFVPRQLGDALIASEATD</sequence>
<feature type="region of interest" description="Disordered" evidence="1">
    <location>
        <begin position="186"/>
        <end position="244"/>
    </location>
</feature>
<proteinExistence type="predicted"/>
<reference evidence="2 3" key="1">
    <citation type="submission" date="2023-02" db="EMBL/GenBank/DDBJ databases">
        <title>LHISI_Scaffold_Assembly.</title>
        <authorList>
            <person name="Stuart O.P."/>
            <person name="Cleave R."/>
            <person name="Magrath M.J.L."/>
            <person name="Mikheyev A.S."/>
        </authorList>
    </citation>
    <scope>NUCLEOTIDE SEQUENCE [LARGE SCALE GENOMIC DNA]</scope>
    <source>
        <strain evidence="2">Daus_M_001</strain>
        <tissue evidence="2">Leg muscle</tissue>
    </source>
</reference>
<evidence type="ECO:0000313" key="2">
    <source>
        <dbReference type="EMBL" id="KAJ8887443.1"/>
    </source>
</evidence>
<protein>
    <submittedName>
        <fullName evidence="2">Uncharacterized protein</fullName>
    </submittedName>
</protein>
<dbReference type="EMBL" id="JARBHB010000004">
    <property type="protein sequence ID" value="KAJ8887443.1"/>
    <property type="molecule type" value="Genomic_DNA"/>
</dbReference>
<evidence type="ECO:0000256" key="1">
    <source>
        <dbReference type="SAM" id="MobiDB-lite"/>
    </source>
</evidence>
<comment type="caution">
    <text evidence="2">The sequence shown here is derived from an EMBL/GenBank/DDBJ whole genome shotgun (WGS) entry which is preliminary data.</text>
</comment>
<organism evidence="2 3">
    <name type="scientific">Dryococelus australis</name>
    <dbReference type="NCBI Taxonomy" id="614101"/>
    <lineage>
        <taxon>Eukaryota</taxon>
        <taxon>Metazoa</taxon>
        <taxon>Ecdysozoa</taxon>
        <taxon>Arthropoda</taxon>
        <taxon>Hexapoda</taxon>
        <taxon>Insecta</taxon>
        <taxon>Pterygota</taxon>
        <taxon>Neoptera</taxon>
        <taxon>Polyneoptera</taxon>
        <taxon>Phasmatodea</taxon>
        <taxon>Verophasmatodea</taxon>
        <taxon>Anareolatae</taxon>
        <taxon>Phasmatidae</taxon>
        <taxon>Eurycanthinae</taxon>
        <taxon>Dryococelus</taxon>
    </lineage>
</organism>
<name>A0ABQ9HST6_9NEOP</name>
<feature type="region of interest" description="Disordered" evidence="1">
    <location>
        <begin position="571"/>
        <end position="591"/>
    </location>
</feature>
<keyword evidence="3" id="KW-1185">Reference proteome</keyword>
<dbReference type="Proteomes" id="UP001159363">
    <property type="component" value="Chromosome X"/>
</dbReference>
<evidence type="ECO:0000313" key="3">
    <source>
        <dbReference type="Proteomes" id="UP001159363"/>
    </source>
</evidence>
<gene>
    <name evidence="2" type="ORF">PR048_013658</name>
</gene>
<feature type="compositionally biased region" description="Basic and acidic residues" evidence="1">
    <location>
        <begin position="194"/>
        <end position="205"/>
    </location>
</feature>